<evidence type="ECO:0000256" key="10">
    <source>
        <dbReference type="ARBA" id="ARBA00023055"/>
    </source>
</evidence>
<keyword evidence="5" id="KW-0436">Ligase</keyword>
<dbReference type="AlphaFoldDB" id="A0A8T2J5Q4"/>
<protein>
    <recommendedName>
        <fullName evidence="14">long-chain-fatty-acid--CoA ligase</fullName>
        <ecNumber evidence="14">6.2.1.3</ecNumber>
    </recommendedName>
    <alternativeName>
        <fullName evidence="16">Long-chain-fatty-acid--CoA ligase</fullName>
    </alternativeName>
</protein>
<comment type="catalytic activity">
    <reaction evidence="17">
        <text>tetracosanoate + ATP + CoA = tetracosanoyl-CoA + AMP + diphosphate</text>
        <dbReference type="Rhea" id="RHEA:33639"/>
        <dbReference type="ChEBI" id="CHEBI:30616"/>
        <dbReference type="ChEBI" id="CHEBI:31014"/>
        <dbReference type="ChEBI" id="CHEBI:33019"/>
        <dbReference type="ChEBI" id="CHEBI:57287"/>
        <dbReference type="ChEBI" id="CHEBI:65052"/>
        <dbReference type="ChEBI" id="CHEBI:456215"/>
    </reaction>
    <physiologicalReaction direction="left-to-right" evidence="17">
        <dbReference type="Rhea" id="RHEA:33640"/>
    </physiologicalReaction>
</comment>
<evidence type="ECO:0000256" key="2">
    <source>
        <dbReference type="ARBA" id="ARBA00006432"/>
    </source>
</evidence>
<dbReference type="CDD" id="cd05938">
    <property type="entry name" value="hsFATP2a_ACSVL_like"/>
    <property type="match status" value="1"/>
</dbReference>
<evidence type="ECO:0000256" key="15">
    <source>
        <dbReference type="ARBA" id="ARBA00036527"/>
    </source>
</evidence>
<keyword evidence="8" id="KW-0276">Fatty acid metabolism</keyword>
<feature type="domain" description="AMP-dependent synthetase/ligase" evidence="18">
    <location>
        <begin position="61"/>
        <end position="384"/>
    </location>
</feature>
<dbReference type="InterPro" id="IPR025110">
    <property type="entry name" value="AMP-bd_C"/>
</dbReference>
<keyword evidence="4" id="KW-1003">Cell membrane</keyword>
<dbReference type="GO" id="GO:0008206">
    <property type="term" value="P:bile acid metabolic process"/>
    <property type="evidence" value="ECO:0007669"/>
    <property type="project" value="TreeGrafter"/>
</dbReference>
<evidence type="ECO:0000256" key="5">
    <source>
        <dbReference type="ARBA" id="ARBA00022598"/>
    </source>
</evidence>
<comment type="subcellular location">
    <subcellularLocation>
        <location evidence="1">Cell membrane</location>
        <topology evidence="1">Multi-pass membrane protein</topology>
    </subcellularLocation>
</comment>
<feature type="domain" description="AMP-binding enzyme C-terminal" evidence="19">
    <location>
        <begin position="496"/>
        <end position="572"/>
    </location>
</feature>
<dbReference type="InterPro" id="IPR000873">
    <property type="entry name" value="AMP-dep_synth/lig_dom"/>
</dbReference>
<evidence type="ECO:0000313" key="20">
    <source>
        <dbReference type="EMBL" id="KAG8440549.1"/>
    </source>
</evidence>
<keyword evidence="9" id="KW-1133">Transmembrane helix</keyword>
<evidence type="ECO:0000256" key="17">
    <source>
        <dbReference type="ARBA" id="ARBA00048666"/>
    </source>
</evidence>
<evidence type="ECO:0000256" key="12">
    <source>
        <dbReference type="ARBA" id="ARBA00023136"/>
    </source>
</evidence>
<dbReference type="InterPro" id="IPR020845">
    <property type="entry name" value="AMP-binding_CS"/>
</dbReference>
<keyword evidence="10" id="KW-0445">Lipid transport</keyword>
<dbReference type="EC" id="6.2.1.3" evidence="14"/>
<dbReference type="Pfam" id="PF13193">
    <property type="entry name" value="AMP-binding_C"/>
    <property type="match status" value="1"/>
</dbReference>
<dbReference type="GO" id="GO:0044539">
    <property type="term" value="P:long-chain fatty acid import into cell"/>
    <property type="evidence" value="ECO:0007669"/>
    <property type="project" value="TreeGrafter"/>
</dbReference>
<organism evidence="20 21">
    <name type="scientific">Hymenochirus boettgeri</name>
    <name type="common">Congo dwarf clawed frog</name>
    <dbReference type="NCBI Taxonomy" id="247094"/>
    <lineage>
        <taxon>Eukaryota</taxon>
        <taxon>Metazoa</taxon>
        <taxon>Chordata</taxon>
        <taxon>Craniata</taxon>
        <taxon>Vertebrata</taxon>
        <taxon>Euteleostomi</taxon>
        <taxon>Amphibia</taxon>
        <taxon>Batrachia</taxon>
        <taxon>Anura</taxon>
        <taxon>Pipoidea</taxon>
        <taxon>Pipidae</taxon>
        <taxon>Pipinae</taxon>
        <taxon>Hymenochirus</taxon>
    </lineage>
</organism>
<evidence type="ECO:0000259" key="18">
    <source>
        <dbReference type="Pfam" id="PF00501"/>
    </source>
</evidence>
<dbReference type="InterPro" id="IPR045851">
    <property type="entry name" value="AMP-bd_C_sf"/>
</dbReference>
<dbReference type="EMBL" id="JAACNH010000006">
    <property type="protein sequence ID" value="KAG8440549.1"/>
    <property type="molecule type" value="Genomic_DNA"/>
</dbReference>
<keyword evidence="12" id="KW-0472">Membrane</keyword>
<dbReference type="FunFam" id="3.40.50.12780:FF:000005">
    <property type="entry name" value="Solute carrier family 27 member 6"/>
    <property type="match status" value="1"/>
</dbReference>
<evidence type="ECO:0000256" key="11">
    <source>
        <dbReference type="ARBA" id="ARBA00023098"/>
    </source>
</evidence>
<comment type="catalytic activity">
    <reaction evidence="15">
        <text>a very long-chain fatty acid + ATP + CoA = a very long-chain fatty acyl-CoA + AMP + diphosphate</text>
        <dbReference type="Rhea" id="RHEA:54536"/>
        <dbReference type="ChEBI" id="CHEBI:30616"/>
        <dbReference type="ChEBI" id="CHEBI:33019"/>
        <dbReference type="ChEBI" id="CHEBI:57287"/>
        <dbReference type="ChEBI" id="CHEBI:58950"/>
        <dbReference type="ChEBI" id="CHEBI:138261"/>
        <dbReference type="ChEBI" id="CHEBI:456215"/>
    </reaction>
    <physiologicalReaction direction="left-to-right" evidence="15">
        <dbReference type="Rhea" id="RHEA:54537"/>
    </physiologicalReaction>
</comment>
<dbReference type="PROSITE" id="PS00455">
    <property type="entry name" value="AMP_BINDING"/>
    <property type="match status" value="1"/>
</dbReference>
<keyword evidence="7" id="KW-0547">Nucleotide-binding</keyword>
<dbReference type="Pfam" id="PF00501">
    <property type="entry name" value="AMP-binding"/>
    <property type="match status" value="1"/>
</dbReference>
<dbReference type="OrthoDB" id="288590at2759"/>
<dbReference type="GO" id="GO:0005324">
    <property type="term" value="F:long-chain fatty acid transmembrane transporter activity"/>
    <property type="evidence" value="ECO:0007669"/>
    <property type="project" value="TreeGrafter"/>
</dbReference>
<evidence type="ECO:0000259" key="19">
    <source>
        <dbReference type="Pfam" id="PF13193"/>
    </source>
</evidence>
<gene>
    <name evidence="20" type="ORF">GDO86_006334</name>
</gene>
<keyword evidence="21" id="KW-1185">Reference proteome</keyword>
<evidence type="ECO:0000256" key="16">
    <source>
        <dbReference type="ARBA" id="ARBA00041297"/>
    </source>
</evidence>
<evidence type="ECO:0000256" key="8">
    <source>
        <dbReference type="ARBA" id="ARBA00022832"/>
    </source>
</evidence>
<comment type="similarity">
    <text evidence="2">Belongs to the ATP-dependent AMP-binding enzyme family.</text>
</comment>
<dbReference type="GO" id="GO:0004467">
    <property type="term" value="F:long-chain fatty acid-CoA ligase activity"/>
    <property type="evidence" value="ECO:0007669"/>
    <property type="project" value="UniProtKB-EC"/>
</dbReference>
<dbReference type="PANTHER" id="PTHR43107">
    <property type="entry name" value="LONG-CHAIN FATTY ACID TRANSPORT PROTEIN"/>
    <property type="match status" value="1"/>
</dbReference>
<accession>A0A8T2J5Q4</accession>
<comment type="caution">
    <text evidence="20">The sequence shown here is derived from an EMBL/GenBank/DDBJ whole genome shotgun (WGS) entry which is preliminary data.</text>
</comment>
<dbReference type="PANTHER" id="PTHR43107:SF26">
    <property type="entry name" value="VERY LONG-CHAIN ACYL-COA SYNTHETASE"/>
    <property type="match status" value="1"/>
</dbReference>
<dbReference type="Gene3D" id="3.30.300.30">
    <property type="match status" value="1"/>
</dbReference>
<dbReference type="NCBIfam" id="NF006134">
    <property type="entry name" value="PRK08279.1"/>
    <property type="match status" value="1"/>
</dbReference>
<dbReference type="GO" id="GO:0000166">
    <property type="term" value="F:nucleotide binding"/>
    <property type="evidence" value="ECO:0007669"/>
    <property type="project" value="UniProtKB-KW"/>
</dbReference>
<evidence type="ECO:0000256" key="1">
    <source>
        <dbReference type="ARBA" id="ARBA00004651"/>
    </source>
</evidence>
<dbReference type="FunFam" id="3.30.300.30:FF:000002">
    <property type="entry name" value="Long-chain fatty acid transport protein 1"/>
    <property type="match status" value="1"/>
</dbReference>
<dbReference type="GO" id="GO:0005886">
    <property type="term" value="C:plasma membrane"/>
    <property type="evidence" value="ECO:0007669"/>
    <property type="project" value="UniProtKB-SubCell"/>
</dbReference>
<comment type="catalytic activity">
    <reaction evidence="13">
        <text>a long-chain fatty acid + ATP + CoA = a long-chain fatty acyl-CoA + AMP + diphosphate</text>
        <dbReference type="Rhea" id="RHEA:15421"/>
        <dbReference type="ChEBI" id="CHEBI:30616"/>
        <dbReference type="ChEBI" id="CHEBI:33019"/>
        <dbReference type="ChEBI" id="CHEBI:57287"/>
        <dbReference type="ChEBI" id="CHEBI:57560"/>
        <dbReference type="ChEBI" id="CHEBI:83139"/>
        <dbReference type="ChEBI" id="CHEBI:456215"/>
        <dbReference type="EC" id="6.2.1.3"/>
    </reaction>
    <physiologicalReaction direction="left-to-right" evidence="13">
        <dbReference type="Rhea" id="RHEA:15422"/>
    </physiologicalReaction>
</comment>
<sequence>MITLIFTALPGLLLLPILISFIFPFIFQDIAYLITLLRSGMKFWGYVRKTPAHTVVDMFLEQVDKHPDKPFVLFGEEVYTYSQMDKLSNRAARALRKYGSVKSGDCVALFMGNAPSYIWIWLGVAKLGCSLSCINSNIRSHSFLHCFACSGAKVIVAGPELKGAIEEVMPELRKDNIRVFFLSETSISEGTESLLDKVKAASDESVPKSLRSFVGGKSLAMYIYTSGTTGLPKAAKVTHNRFLLATTLFEICKVKARDIVYTPLPLYHSSAMMIGVHGCISKGATLVLRQKFSASQFWNDCRKYNVTVIQYIGEVMRYICNVPKSDDDATHNVRMAIGNGLRTDVWSEFLRRFGDVHIYEFYASTEGNIGFVNYTNTVGSVGRLNYFHKKLNPYEFIKYDIEKDEPVRDSKGHCIKARKGQPGLLIGKISSSAPFDGYAGNIANTENKILRDVFRKGDIYFNTGDLLMVDQQNFIYFHDRVGDTFRWKGENVATTEVADILSLVNFIQEVNVYGVPVPNHEGRIGMAALRLFEGEELDGRKLYSHVRDFLPNYARPRFLRIQNAMEITGTFKQRKVGLVKEGFNPIIITDPLYFLDEREKKYVPMTQTIWDEIKAKKIKL</sequence>
<evidence type="ECO:0000256" key="3">
    <source>
        <dbReference type="ARBA" id="ARBA00022448"/>
    </source>
</evidence>
<dbReference type="InterPro" id="IPR042099">
    <property type="entry name" value="ANL_N_sf"/>
</dbReference>
<dbReference type="GO" id="GO:0005789">
    <property type="term" value="C:endoplasmic reticulum membrane"/>
    <property type="evidence" value="ECO:0007669"/>
    <property type="project" value="TreeGrafter"/>
</dbReference>
<keyword evidence="3" id="KW-0813">Transport</keyword>
<dbReference type="SUPFAM" id="SSF56801">
    <property type="entry name" value="Acetyl-CoA synthetase-like"/>
    <property type="match status" value="1"/>
</dbReference>
<evidence type="ECO:0000256" key="7">
    <source>
        <dbReference type="ARBA" id="ARBA00022741"/>
    </source>
</evidence>
<keyword evidence="6" id="KW-0812">Transmembrane</keyword>
<evidence type="ECO:0000256" key="14">
    <source>
        <dbReference type="ARBA" id="ARBA00026121"/>
    </source>
</evidence>
<reference evidence="20" key="1">
    <citation type="thesis" date="2020" institute="ProQuest LLC" country="789 East Eisenhower Parkway, Ann Arbor, MI, USA">
        <title>Comparative Genomics and Chromosome Evolution.</title>
        <authorList>
            <person name="Mudd A.B."/>
        </authorList>
    </citation>
    <scope>NUCLEOTIDE SEQUENCE</scope>
    <source>
        <strain evidence="20">Female2</strain>
        <tissue evidence="20">Blood</tissue>
    </source>
</reference>
<dbReference type="Gene3D" id="3.40.50.12780">
    <property type="entry name" value="N-terminal domain of ligase-like"/>
    <property type="match status" value="1"/>
</dbReference>
<evidence type="ECO:0000313" key="21">
    <source>
        <dbReference type="Proteomes" id="UP000812440"/>
    </source>
</evidence>
<evidence type="ECO:0000256" key="13">
    <source>
        <dbReference type="ARBA" id="ARBA00024484"/>
    </source>
</evidence>
<evidence type="ECO:0000256" key="9">
    <source>
        <dbReference type="ARBA" id="ARBA00022989"/>
    </source>
</evidence>
<keyword evidence="11" id="KW-0443">Lipid metabolism</keyword>
<evidence type="ECO:0000256" key="6">
    <source>
        <dbReference type="ARBA" id="ARBA00022692"/>
    </source>
</evidence>
<proteinExistence type="inferred from homology"/>
<evidence type="ECO:0000256" key="4">
    <source>
        <dbReference type="ARBA" id="ARBA00022475"/>
    </source>
</evidence>
<dbReference type="Proteomes" id="UP000812440">
    <property type="component" value="Chromosome 3"/>
</dbReference>
<name>A0A8T2J5Q4_9PIPI</name>